<name>A0ABX1Q3X8_9RHOO</name>
<keyword evidence="3" id="KW-1185">Reference proteome</keyword>
<evidence type="ECO:0000313" key="3">
    <source>
        <dbReference type="Proteomes" id="UP000623795"/>
    </source>
</evidence>
<keyword evidence="1" id="KW-0175">Coiled coil</keyword>
<feature type="coiled-coil region" evidence="1">
    <location>
        <begin position="190"/>
        <end position="217"/>
    </location>
</feature>
<dbReference type="RefSeq" id="WP_169258236.1">
    <property type="nucleotide sequence ID" value="NZ_WTVN01000071.1"/>
</dbReference>
<evidence type="ECO:0000313" key="2">
    <source>
        <dbReference type="EMBL" id="NMG46413.1"/>
    </source>
</evidence>
<accession>A0ABX1Q3X8</accession>
<sequence length="220" mass="23749">MNEYPEIADPQGWERACTAMRSASDVDLDHCANALREGLGRAGAVLRALQNLMHSSQGDERPGDRATLVEIALEEVEALDELPADGGIADQIERMERDVKHRLYRQLRYGEGQATAARALSVALVADSGAAELDAVAKALWPHVEGGDVAATQWDAFCAAVQAHGLVVHMHGLPAVPVPEVMTREKAKALRKHVRAAERLGKRIAELEAASQAAAREGRR</sequence>
<evidence type="ECO:0000256" key="1">
    <source>
        <dbReference type="SAM" id="Coils"/>
    </source>
</evidence>
<dbReference type="EMBL" id="WTVN01000071">
    <property type="protein sequence ID" value="NMG46413.1"/>
    <property type="molecule type" value="Genomic_DNA"/>
</dbReference>
<gene>
    <name evidence="2" type="ORF">GPA22_22095</name>
</gene>
<proteinExistence type="predicted"/>
<protein>
    <submittedName>
        <fullName evidence="2">Uncharacterized protein</fullName>
    </submittedName>
</protein>
<dbReference type="Proteomes" id="UP000623795">
    <property type="component" value="Unassembled WGS sequence"/>
</dbReference>
<comment type="caution">
    <text evidence="2">The sequence shown here is derived from an EMBL/GenBank/DDBJ whole genome shotgun (WGS) entry which is preliminary data.</text>
</comment>
<organism evidence="2 3">
    <name type="scientific">Aromatoleum toluvorans</name>
    <dbReference type="NCBI Taxonomy" id="92002"/>
    <lineage>
        <taxon>Bacteria</taxon>
        <taxon>Pseudomonadati</taxon>
        <taxon>Pseudomonadota</taxon>
        <taxon>Betaproteobacteria</taxon>
        <taxon>Rhodocyclales</taxon>
        <taxon>Rhodocyclaceae</taxon>
        <taxon>Aromatoleum</taxon>
    </lineage>
</organism>
<reference evidence="2 3" key="1">
    <citation type="submission" date="2019-12" db="EMBL/GenBank/DDBJ databases">
        <title>Comparative genomics gives insights into the taxonomy of the Azoarcus-Aromatoleum group and reveals separate origins of nif in the plant-associated Azoarcus and non-plant-associated Aromatoleum sub-groups.</title>
        <authorList>
            <person name="Lafos M."/>
            <person name="Maluk M."/>
            <person name="Batista M."/>
            <person name="Junghare M."/>
            <person name="Carmona M."/>
            <person name="Faoro H."/>
            <person name="Cruz L.M."/>
            <person name="Battistoni F."/>
            <person name="De Souza E."/>
            <person name="Pedrosa F."/>
            <person name="Chen W.-M."/>
            <person name="Poole P.S."/>
            <person name="Dixon R.A."/>
            <person name="James E.K."/>
        </authorList>
    </citation>
    <scope>NUCLEOTIDE SEQUENCE [LARGE SCALE GENOMIC DNA]</scope>
    <source>
        <strain evidence="2 3">Td21</strain>
    </source>
</reference>